<dbReference type="Gene3D" id="1.10.150.310">
    <property type="entry name" value="Tex RuvX-like domain-like"/>
    <property type="match status" value="1"/>
</dbReference>
<keyword evidence="5" id="KW-1185">Reference proteome</keyword>
<dbReference type="Gene3D" id="3.10.560.10">
    <property type="entry name" value="Outer membrane lipoprotein wza domain like"/>
    <property type="match status" value="1"/>
</dbReference>
<accession>A0A7K0J716</accession>
<dbReference type="GO" id="GO:0015628">
    <property type="term" value="P:protein secretion by the type II secretion system"/>
    <property type="evidence" value="ECO:0007669"/>
    <property type="project" value="TreeGrafter"/>
</dbReference>
<sequence length="280" mass="28924">MSDDYRERLEDLMARLPARNLGPRRSATPVEEEPTTSKGASTPQRPVTRVHASAVGIVLVVVLSVIAVVLMRSKPTEVPAGAVMVSTVPEGATMPGRETSEVQVAPDNTPVAEVPASTTPTPIQVHVAGRVKHPGVYTVNPDARVADAIQAAGGMTSGAQPGHLNLAAPVCDGCQVWIPSRGDGAVTSPDRSAGGLPGPTTGVNSKGGAAATSRAGSAQINLNTASQSELETIDGIGPVMAGKIMAWRQEHGQFSSIDQLREISGIGSKTFEKIKPHVTV</sequence>
<name>A0A7K0J716_9ACTN</name>
<feature type="compositionally biased region" description="Polar residues" evidence="1">
    <location>
        <begin position="36"/>
        <end position="45"/>
    </location>
</feature>
<dbReference type="AlphaFoldDB" id="A0A7K0J716"/>
<evidence type="ECO:0000313" key="4">
    <source>
        <dbReference type="EMBL" id="MSS45751.1"/>
    </source>
</evidence>
<dbReference type="PANTHER" id="PTHR21180:SF32">
    <property type="entry name" value="ENDONUCLEASE_EXONUCLEASE_PHOSPHATASE FAMILY DOMAIN-CONTAINING PROTEIN 1"/>
    <property type="match status" value="1"/>
</dbReference>
<proteinExistence type="predicted"/>
<gene>
    <name evidence="4" type="ORF">FYJ43_06785</name>
</gene>
<dbReference type="PANTHER" id="PTHR21180">
    <property type="entry name" value="ENDONUCLEASE/EXONUCLEASE/PHOSPHATASE FAMILY DOMAIN-CONTAINING PROTEIN 1"/>
    <property type="match status" value="1"/>
</dbReference>
<comment type="caution">
    <text evidence="4">The sequence shown here is derived from an EMBL/GenBank/DDBJ whole genome shotgun (WGS) entry which is preliminary data.</text>
</comment>
<dbReference type="InterPro" id="IPR019554">
    <property type="entry name" value="Soluble_ligand-bd"/>
</dbReference>
<dbReference type="NCBIfam" id="TIGR00426">
    <property type="entry name" value="competence protein ComEA helix-hairpin-helix repeat region"/>
    <property type="match status" value="1"/>
</dbReference>
<keyword evidence="2" id="KW-1133">Transmembrane helix</keyword>
<protein>
    <submittedName>
        <fullName evidence="4">Competence protein ComE</fullName>
    </submittedName>
</protein>
<keyword evidence="2" id="KW-0812">Transmembrane</keyword>
<dbReference type="GO" id="GO:0015627">
    <property type="term" value="C:type II protein secretion system complex"/>
    <property type="evidence" value="ECO:0007669"/>
    <property type="project" value="TreeGrafter"/>
</dbReference>
<dbReference type="EMBL" id="VUMG01000002">
    <property type="protein sequence ID" value="MSS45751.1"/>
    <property type="molecule type" value="Genomic_DNA"/>
</dbReference>
<feature type="domain" description="Helix-hairpin-helix DNA-binding motif class 1" evidence="3">
    <location>
        <begin position="258"/>
        <end position="277"/>
    </location>
</feature>
<reference evidence="4 5" key="1">
    <citation type="submission" date="2019-08" db="EMBL/GenBank/DDBJ databases">
        <title>In-depth cultivation of the pig gut microbiome towards novel bacterial diversity and tailored functional studies.</title>
        <authorList>
            <person name="Wylensek D."/>
            <person name="Hitch T.C.A."/>
            <person name="Clavel T."/>
        </authorList>
    </citation>
    <scope>NUCLEOTIDE SEQUENCE [LARGE SCALE GENOMIC DNA]</scope>
    <source>
        <strain evidence="4 5">WCA-380-WT-3A</strain>
    </source>
</reference>
<feature type="region of interest" description="Disordered" evidence="1">
    <location>
        <begin position="182"/>
        <end position="210"/>
    </location>
</feature>
<evidence type="ECO:0000313" key="5">
    <source>
        <dbReference type="Proteomes" id="UP000466104"/>
    </source>
</evidence>
<feature type="domain" description="Helix-hairpin-helix DNA-binding motif class 1" evidence="3">
    <location>
        <begin position="228"/>
        <end position="247"/>
    </location>
</feature>
<evidence type="ECO:0000256" key="2">
    <source>
        <dbReference type="SAM" id="Phobius"/>
    </source>
</evidence>
<dbReference type="GO" id="GO:0006281">
    <property type="term" value="P:DNA repair"/>
    <property type="evidence" value="ECO:0007669"/>
    <property type="project" value="InterPro"/>
</dbReference>
<keyword evidence="2" id="KW-0472">Membrane</keyword>
<dbReference type="InterPro" id="IPR010994">
    <property type="entry name" value="RuvA_2-like"/>
</dbReference>
<evidence type="ECO:0000259" key="3">
    <source>
        <dbReference type="SMART" id="SM00278"/>
    </source>
</evidence>
<dbReference type="RefSeq" id="WP_154563090.1">
    <property type="nucleotide sequence ID" value="NZ_VUMG01000002.1"/>
</dbReference>
<feature type="region of interest" description="Disordered" evidence="1">
    <location>
        <begin position="1"/>
        <end position="47"/>
    </location>
</feature>
<evidence type="ECO:0000256" key="1">
    <source>
        <dbReference type="SAM" id="MobiDB-lite"/>
    </source>
</evidence>
<dbReference type="SUPFAM" id="SSF47781">
    <property type="entry name" value="RuvA domain 2-like"/>
    <property type="match status" value="1"/>
</dbReference>
<dbReference type="InterPro" id="IPR051675">
    <property type="entry name" value="Endo/Exo/Phosphatase_dom_1"/>
</dbReference>
<feature type="transmembrane region" description="Helical" evidence="2">
    <location>
        <begin position="50"/>
        <end position="70"/>
    </location>
</feature>
<dbReference type="SMART" id="SM00278">
    <property type="entry name" value="HhH1"/>
    <property type="match status" value="2"/>
</dbReference>
<dbReference type="InterPro" id="IPR003583">
    <property type="entry name" value="Hlx-hairpin-Hlx_DNA-bd_motif"/>
</dbReference>
<dbReference type="Proteomes" id="UP000466104">
    <property type="component" value="Unassembled WGS sequence"/>
</dbReference>
<organism evidence="4 5">
    <name type="scientific">Cutibacterium porci</name>
    <dbReference type="NCBI Taxonomy" id="2605781"/>
    <lineage>
        <taxon>Bacteria</taxon>
        <taxon>Bacillati</taxon>
        <taxon>Actinomycetota</taxon>
        <taxon>Actinomycetes</taxon>
        <taxon>Propionibacteriales</taxon>
        <taxon>Propionibacteriaceae</taxon>
        <taxon>Cutibacterium</taxon>
    </lineage>
</organism>
<dbReference type="Pfam" id="PF10531">
    <property type="entry name" value="SLBB"/>
    <property type="match status" value="1"/>
</dbReference>
<dbReference type="Pfam" id="PF12836">
    <property type="entry name" value="HHH_3"/>
    <property type="match status" value="1"/>
</dbReference>
<dbReference type="InterPro" id="IPR004509">
    <property type="entry name" value="Competence_ComEA_HhH"/>
</dbReference>
<dbReference type="GO" id="GO:0003677">
    <property type="term" value="F:DNA binding"/>
    <property type="evidence" value="ECO:0007669"/>
    <property type="project" value="InterPro"/>
</dbReference>
<feature type="compositionally biased region" description="Basic and acidic residues" evidence="1">
    <location>
        <begin position="1"/>
        <end position="13"/>
    </location>
</feature>